<dbReference type="Pfam" id="PF01593">
    <property type="entry name" value="Amino_oxidase"/>
    <property type="match status" value="1"/>
</dbReference>
<dbReference type="AlphaFoldDB" id="A0A1B6H337"/>
<gene>
    <name evidence="2" type="ORF">g.27989</name>
</gene>
<dbReference type="PANTHER" id="PTHR10742:SF416">
    <property type="entry name" value="SPERMINE OXIDASE"/>
    <property type="match status" value="1"/>
</dbReference>
<dbReference type="EMBL" id="GECZ01000670">
    <property type="protein sequence ID" value="JAS69099.1"/>
    <property type="molecule type" value="Transcribed_RNA"/>
</dbReference>
<dbReference type="PANTHER" id="PTHR10742">
    <property type="entry name" value="FLAVIN MONOAMINE OXIDASE"/>
    <property type="match status" value="1"/>
</dbReference>
<dbReference type="Gene3D" id="3.90.660.10">
    <property type="match status" value="1"/>
</dbReference>
<reference evidence="2" key="1">
    <citation type="submission" date="2015-11" db="EMBL/GenBank/DDBJ databases">
        <title>De novo transcriptome assembly of four potential Pierce s Disease insect vectors from Arizona vineyards.</title>
        <authorList>
            <person name="Tassone E.E."/>
        </authorList>
    </citation>
    <scope>NUCLEOTIDE SEQUENCE</scope>
</reference>
<name>A0A1B6H337_9HEMI</name>
<evidence type="ECO:0000313" key="2">
    <source>
        <dbReference type="EMBL" id="JAS69099.1"/>
    </source>
</evidence>
<dbReference type="SUPFAM" id="SSF51905">
    <property type="entry name" value="FAD/NAD(P)-binding domain"/>
    <property type="match status" value="1"/>
</dbReference>
<dbReference type="Gene3D" id="3.50.50.60">
    <property type="entry name" value="FAD/NAD(P)-binding domain"/>
    <property type="match status" value="1"/>
</dbReference>
<dbReference type="GO" id="GO:0046592">
    <property type="term" value="F:polyamine oxidase activity"/>
    <property type="evidence" value="ECO:0007669"/>
    <property type="project" value="TreeGrafter"/>
</dbReference>
<dbReference type="SUPFAM" id="SSF54373">
    <property type="entry name" value="FAD-linked reductases, C-terminal domain"/>
    <property type="match status" value="1"/>
</dbReference>
<organism evidence="2">
    <name type="scientific">Cuerna arida</name>
    <dbReference type="NCBI Taxonomy" id="1464854"/>
    <lineage>
        <taxon>Eukaryota</taxon>
        <taxon>Metazoa</taxon>
        <taxon>Ecdysozoa</taxon>
        <taxon>Arthropoda</taxon>
        <taxon>Hexapoda</taxon>
        <taxon>Insecta</taxon>
        <taxon>Pterygota</taxon>
        <taxon>Neoptera</taxon>
        <taxon>Paraneoptera</taxon>
        <taxon>Hemiptera</taxon>
        <taxon>Auchenorrhyncha</taxon>
        <taxon>Membracoidea</taxon>
        <taxon>Cicadellidae</taxon>
        <taxon>Cicadellinae</taxon>
        <taxon>Proconiini</taxon>
        <taxon>Cuerna</taxon>
    </lineage>
</organism>
<feature type="domain" description="Amine oxidase" evidence="1">
    <location>
        <begin position="95"/>
        <end position="541"/>
    </location>
</feature>
<sequence length="562" mass="61955">MFSKGIILRPNCLNPNSQQIAVLNVWSPTRNINLLQKCKDCLNALLKSPHQTEKVCNVSESCCSARASEETSPHLGATEVTTQYSANVVIIGAGLAGLSAANHLQENGVDNITVIEACPRPGGRIRSSWFGDSVIELGSAICKPRITNPIVNDLFHDGLTKPLVNNADRSRGLLLRSDGSVIPYPLTFEVYQIFKQIWVLAHEIELEESGRSKHSVVKFLGGRIEQEVRNFPSSHQVDAERVFHGLASMITAKSNHDSSLITSTNFGDFIQLPGSRIKVPLGHFGEINTLYKALPQNKVHFCKSVVKIRWGGVSDVFPRGVVICENGESFPADYIIITIPLGVLKALSDTLFCPGLPASKLDAILKIPVGFNSKIFLEYSQPFWMWNKDFKKATFDAKSMECKKGWLKGVDSVQLVQGSNHIVRVTVAGPQAQCMECLSDREVICDLSDFLKEVFCKKDIPEPVKIKRSGWSCDPCFYGSYTYMGCGVSSKDFYNLASPLPEQTELCDPVLLFAGEATCPVNFGTIKGAKASGIREAERLLQLIRLQQEKEPPCPQLMECSI</sequence>
<protein>
    <recommendedName>
        <fullName evidence="1">Amine oxidase domain-containing protein</fullName>
    </recommendedName>
</protein>
<proteinExistence type="predicted"/>
<dbReference type="InterPro" id="IPR002937">
    <property type="entry name" value="Amino_oxidase"/>
</dbReference>
<dbReference type="PRINTS" id="PR00419">
    <property type="entry name" value="ADXRDTASE"/>
</dbReference>
<dbReference type="InterPro" id="IPR036188">
    <property type="entry name" value="FAD/NAD-bd_sf"/>
</dbReference>
<accession>A0A1B6H337</accession>
<evidence type="ECO:0000259" key="1">
    <source>
        <dbReference type="Pfam" id="PF01593"/>
    </source>
</evidence>
<dbReference type="InterPro" id="IPR050281">
    <property type="entry name" value="Flavin_monoamine_oxidase"/>
</dbReference>